<dbReference type="GO" id="GO:0030655">
    <property type="term" value="P:beta-lactam antibiotic catabolic process"/>
    <property type="evidence" value="ECO:0007669"/>
    <property type="project" value="InterPro"/>
</dbReference>
<feature type="compositionally biased region" description="Low complexity" evidence="1">
    <location>
        <begin position="327"/>
        <end position="344"/>
    </location>
</feature>
<evidence type="ECO:0000313" key="3">
    <source>
        <dbReference type="EMBL" id="RCG15994.1"/>
    </source>
</evidence>
<evidence type="ECO:0000313" key="4">
    <source>
        <dbReference type="Proteomes" id="UP000253507"/>
    </source>
</evidence>
<name>A0A367ED52_9ACTN</name>
<dbReference type="InterPro" id="IPR012338">
    <property type="entry name" value="Beta-lactam/transpept-like"/>
</dbReference>
<protein>
    <submittedName>
        <fullName evidence="3">Serine hydrolase</fullName>
    </submittedName>
</protein>
<dbReference type="InterPro" id="IPR000871">
    <property type="entry name" value="Beta-lactam_class-A"/>
</dbReference>
<dbReference type="PANTHER" id="PTHR35333:SF3">
    <property type="entry name" value="BETA-LACTAMASE-TYPE TRANSPEPTIDASE FOLD CONTAINING PROTEIN"/>
    <property type="match status" value="1"/>
</dbReference>
<evidence type="ECO:0000259" key="2">
    <source>
        <dbReference type="Pfam" id="PF13354"/>
    </source>
</evidence>
<dbReference type="GO" id="GO:0008800">
    <property type="term" value="F:beta-lactamase activity"/>
    <property type="evidence" value="ECO:0007669"/>
    <property type="project" value="InterPro"/>
</dbReference>
<dbReference type="AlphaFoldDB" id="A0A367ED52"/>
<dbReference type="Gene3D" id="3.40.710.10">
    <property type="entry name" value="DD-peptidase/beta-lactamase superfamily"/>
    <property type="match status" value="1"/>
</dbReference>
<dbReference type="Pfam" id="PF13354">
    <property type="entry name" value="Beta-lactamase2"/>
    <property type="match status" value="1"/>
</dbReference>
<organism evidence="3 4">
    <name type="scientific">Streptomyces reniochalinae</name>
    <dbReference type="NCBI Taxonomy" id="2250578"/>
    <lineage>
        <taxon>Bacteria</taxon>
        <taxon>Bacillati</taxon>
        <taxon>Actinomycetota</taxon>
        <taxon>Actinomycetes</taxon>
        <taxon>Kitasatosporales</taxon>
        <taxon>Streptomycetaceae</taxon>
        <taxon>Streptomyces</taxon>
    </lineage>
</organism>
<dbReference type="OrthoDB" id="9775096at2"/>
<dbReference type="PANTHER" id="PTHR35333">
    <property type="entry name" value="BETA-LACTAMASE"/>
    <property type="match status" value="1"/>
</dbReference>
<reference evidence="3 4" key="1">
    <citation type="submission" date="2018-06" db="EMBL/GenBank/DDBJ databases">
        <title>Streptomyces reniochalinae sp. nov. and Streptomyces diacarnus sp. nov. from marine sponges.</title>
        <authorList>
            <person name="Li L."/>
        </authorList>
    </citation>
    <scope>NUCLEOTIDE SEQUENCE [LARGE SCALE GENOMIC DNA]</scope>
    <source>
        <strain evidence="3 4">LHW50302</strain>
    </source>
</reference>
<proteinExistence type="predicted"/>
<keyword evidence="3" id="KW-0378">Hydrolase</keyword>
<feature type="region of interest" description="Disordered" evidence="1">
    <location>
        <begin position="327"/>
        <end position="350"/>
    </location>
</feature>
<feature type="region of interest" description="Disordered" evidence="1">
    <location>
        <begin position="24"/>
        <end position="64"/>
    </location>
</feature>
<accession>A0A367ED52</accession>
<evidence type="ECO:0000256" key="1">
    <source>
        <dbReference type="SAM" id="MobiDB-lite"/>
    </source>
</evidence>
<gene>
    <name evidence="3" type="ORF">DQ392_23425</name>
</gene>
<dbReference type="InterPro" id="IPR045155">
    <property type="entry name" value="Beta-lactam_cat"/>
</dbReference>
<dbReference type="GO" id="GO:0046677">
    <property type="term" value="P:response to antibiotic"/>
    <property type="evidence" value="ECO:0007669"/>
    <property type="project" value="InterPro"/>
</dbReference>
<comment type="caution">
    <text evidence="3">The sequence shown here is derived from an EMBL/GenBank/DDBJ whole genome shotgun (WGS) entry which is preliminary data.</text>
</comment>
<sequence>MPQHPKGKGLDCLPFRGEDAWRTVRHPQGGPHALGPAPARRRSATGPVRGQAAVSTPGGAQDRPTVAPARLAAAAAAHHEGLEVSVCCGRAGAPPAVTHRADRPHYAASMIKLAVLLAAHRAGALDRAVPVREEFASAAGGTYRADRAYDNDDEPWRHLGGEMTVRRLCHRMICSSSNLATSVVLEHLGMEQVAAACPEGLVVQRPIGDRAAAEAGLTNTVTARAAVQVVQALLDTGDPRLLRPLREQRYTHEIPAALPPGTPVANKNGWVTGVLHDVALVEPPEAPPYLLAVCVAGGPQERARSAIHRVAEASWLDRRLLAPAASWAGASGADTTDAGTTGAGAPEGEE</sequence>
<dbReference type="Proteomes" id="UP000253507">
    <property type="component" value="Unassembled WGS sequence"/>
</dbReference>
<feature type="domain" description="Beta-lactamase class A catalytic" evidence="2">
    <location>
        <begin position="97"/>
        <end position="295"/>
    </location>
</feature>
<dbReference type="EMBL" id="QOIM01000040">
    <property type="protein sequence ID" value="RCG15994.1"/>
    <property type="molecule type" value="Genomic_DNA"/>
</dbReference>
<dbReference type="SUPFAM" id="SSF56601">
    <property type="entry name" value="beta-lactamase/transpeptidase-like"/>
    <property type="match status" value="1"/>
</dbReference>
<keyword evidence="4" id="KW-1185">Reference proteome</keyword>